<reference evidence="1" key="1">
    <citation type="journal article" date="2014" name="Nat. Commun.">
        <title>The rainbow trout genome provides novel insights into evolution after whole-genome duplication in vertebrates.</title>
        <authorList>
            <person name="Berthelot C."/>
            <person name="Brunet F."/>
            <person name="Chalopin D."/>
            <person name="Juanchich A."/>
            <person name="Bernard M."/>
            <person name="Noel B."/>
            <person name="Bento P."/>
            <person name="Da Silva C."/>
            <person name="Labadie K."/>
            <person name="Alberti A."/>
            <person name="Aury J.M."/>
            <person name="Louis A."/>
            <person name="Dehais P."/>
            <person name="Bardou P."/>
            <person name="Montfort J."/>
            <person name="Klopp C."/>
            <person name="Cabau C."/>
            <person name="Gaspin C."/>
            <person name="Thorgaard G.H."/>
            <person name="Boussaha M."/>
            <person name="Quillet E."/>
            <person name="Guyomard R."/>
            <person name="Galiana D."/>
            <person name="Bobe J."/>
            <person name="Volff J.N."/>
            <person name="Genet C."/>
            <person name="Wincker P."/>
            <person name="Jaillon O."/>
            <person name="Roest Crollius H."/>
            <person name="Guiguen Y."/>
        </authorList>
    </citation>
    <scope>NUCLEOTIDE SEQUENCE [LARGE SCALE GENOMIC DNA]</scope>
</reference>
<dbReference type="PANTHER" id="PTHR33960">
    <property type="entry name" value="SIMILAR TO KIAA0825 PROTEIN"/>
    <property type="match status" value="1"/>
</dbReference>
<protein>
    <submittedName>
        <fullName evidence="1">Uncharacterized protein</fullName>
    </submittedName>
</protein>
<proteinExistence type="predicted"/>
<dbReference type="PaxDb" id="8022-A0A060Y1D3"/>
<gene>
    <name evidence="1" type="ORF">GSONMT00003928001</name>
</gene>
<sequence>MVLAWQASEDPCSSLLRRDIPDNILTKVPREWSYTLQTPKGRESAKSVVNLALQALSFIYTNLPSAVASLPLPVRFLFHTAEKHLSQHARQLRSTGLLLWALLSCLCQCLEDPNSLELLCGLPLDRGAKERLALLSECLQGTMGQGQQKGVPKPTVHKVLQALEERRPKWCSMQLQKARKLCSER</sequence>
<dbReference type="PANTHER" id="PTHR33960:SF1">
    <property type="entry name" value="SIMILAR TO KIAA0825 PROTEIN"/>
    <property type="match status" value="1"/>
</dbReference>
<accession>A0A060Y1D3</accession>
<reference evidence="1" key="2">
    <citation type="submission" date="2014-03" db="EMBL/GenBank/DDBJ databases">
        <authorList>
            <person name="Genoscope - CEA"/>
        </authorList>
    </citation>
    <scope>NUCLEOTIDE SEQUENCE</scope>
</reference>
<organism evidence="1 2">
    <name type="scientific">Oncorhynchus mykiss</name>
    <name type="common">Rainbow trout</name>
    <name type="synonym">Salmo gairdneri</name>
    <dbReference type="NCBI Taxonomy" id="8022"/>
    <lineage>
        <taxon>Eukaryota</taxon>
        <taxon>Metazoa</taxon>
        <taxon>Chordata</taxon>
        <taxon>Craniata</taxon>
        <taxon>Vertebrata</taxon>
        <taxon>Euteleostomi</taxon>
        <taxon>Actinopterygii</taxon>
        <taxon>Neopterygii</taxon>
        <taxon>Teleostei</taxon>
        <taxon>Protacanthopterygii</taxon>
        <taxon>Salmoniformes</taxon>
        <taxon>Salmonidae</taxon>
        <taxon>Salmoninae</taxon>
        <taxon>Oncorhynchus</taxon>
    </lineage>
</organism>
<dbReference type="InterPro" id="IPR027993">
    <property type="entry name" value="DUF4495"/>
</dbReference>
<evidence type="ECO:0000313" key="1">
    <source>
        <dbReference type="EMBL" id="CDQ83015.1"/>
    </source>
</evidence>
<evidence type="ECO:0000313" key="2">
    <source>
        <dbReference type="Proteomes" id="UP000193380"/>
    </source>
</evidence>
<name>A0A060Y1D3_ONCMY</name>
<dbReference type="AlphaFoldDB" id="A0A060Y1D3"/>
<dbReference type="Proteomes" id="UP000193380">
    <property type="component" value="Unassembled WGS sequence"/>
</dbReference>
<dbReference type="EMBL" id="FR906087">
    <property type="protein sequence ID" value="CDQ83015.1"/>
    <property type="molecule type" value="Genomic_DNA"/>
</dbReference>
<dbReference type="STRING" id="8022.A0A060Y1D3"/>